<dbReference type="Proteomes" id="UP000784294">
    <property type="component" value="Unassembled WGS sequence"/>
</dbReference>
<proteinExistence type="predicted"/>
<gene>
    <name evidence="1" type="ORF">PXEA_LOCUS15287</name>
</gene>
<reference evidence="1" key="1">
    <citation type="submission" date="2018-11" db="EMBL/GenBank/DDBJ databases">
        <authorList>
            <consortium name="Pathogen Informatics"/>
        </authorList>
    </citation>
    <scope>NUCLEOTIDE SEQUENCE</scope>
</reference>
<keyword evidence="2" id="KW-1185">Reference proteome</keyword>
<evidence type="ECO:0000313" key="2">
    <source>
        <dbReference type="Proteomes" id="UP000784294"/>
    </source>
</evidence>
<organism evidence="1 2">
    <name type="scientific">Protopolystoma xenopodis</name>
    <dbReference type="NCBI Taxonomy" id="117903"/>
    <lineage>
        <taxon>Eukaryota</taxon>
        <taxon>Metazoa</taxon>
        <taxon>Spiralia</taxon>
        <taxon>Lophotrochozoa</taxon>
        <taxon>Platyhelminthes</taxon>
        <taxon>Monogenea</taxon>
        <taxon>Polyopisthocotylea</taxon>
        <taxon>Polystomatidea</taxon>
        <taxon>Polystomatidae</taxon>
        <taxon>Protopolystoma</taxon>
    </lineage>
</organism>
<name>A0A448WWH6_9PLAT</name>
<protein>
    <submittedName>
        <fullName evidence="1">Uncharacterized protein</fullName>
    </submittedName>
</protein>
<sequence length="56" mass="6307">MSAGMDDLRRMCEWSGRHFAHLLTGRLRGRVSTPSSSSRLNTKVPHPLCPSSWLAR</sequence>
<evidence type="ECO:0000313" key="1">
    <source>
        <dbReference type="EMBL" id="VEL21847.1"/>
    </source>
</evidence>
<dbReference type="AlphaFoldDB" id="A0A448WWH6"/>
<accession>A0A448WWH6</accession>
<dbReference type="EMBL" id="CAAALY010053415">
    <property type="protein sequence ID" value="VEL21847.1"/>
    <property type="molecule type" value="Genomic_DNA"/>
</dbReference>
<comment type="caution">
    <text evidence="1">The sequence shown here is derived from an EMBL/GenBank/DDBJ whole genome shotgun (WGS) entry which is preliminary data.</text>
</comment>